<evidence type="ECO:0000313" key="6">
    <source>
        <dbReference type="Proteomes" id="UP000018680"/>
    </source>
</evidence>
<keyword evidence="6" id="KW-1185">Reference proteome</keyword>
<proteinExistence type="predicted"/>
<keyword evidence="1" id="KW-0677">Repeat</keyword>
<dbReference type="SUPFAM" id="SSF52821">
    <property type="entry name" value="Rhodanese/Cell cycle control phosphatase"/>
    <property type="match status" value="2"/>
</dbReference>
<dbReference type="KEGG" id="slr:L21SP2_0940"/>
<organism evidence="5 6">
    <name type="scientific">Salinispira pacifica</name>
    <dbReference type="NCBI Taxonomy" id="1307761"/>
    <lineage>
        <taxon>Bacteria</taxon>
        <taxon>Pseudomonadati</taxon>
        <taxon>Spirochaetota</taxon>
        <taxon>Spirochaetia</taxon>
        <taxon>Spirochaetales</taxon>
        <taxon>Spirochaetaceae</taxon>
        <taxon>Salinispira</taxon>
    </lineage>
</organism>
<evidence type="ECO:0000259" key="4">
    <source>
        <dbReference type="PROSITE" id="PS50206"/>
    </source>
</evidence>
<dbReference type="EMBL" id="CP006939">
    <property type="protein sequence ID" value="AHC14360.1"/>
    <property type="molecule type" value="Genomic_DNA"/>
</dbReference>
<dbReference type="AlphaFoldDB" id="V5WFD9"/>
<dbReference type="Pfam" id="PF00581">
    <property type="entry name" value="Rhodanese"/>
    <property type="match status" value="2"/>
</dbReference>
<evidence type="ECO:0000256" key="2">
    <source>
        <dbReference type="RuleBase" id="RU000507"/>
    </source>
</evidence>
<feature type="region of interest" description="Disordered" evidence="3">
    <location>
        <begin position="122"/>
        <end position="151"/>
    </location>
</feature>
<dbReference type="HOGENOM" id="CLU_031618_1_7_12"/>
<dbReference type="SMART" id="SM00450">
    <property type="entry name" value="RHOD"/>
    <property type="match status" value="2"/>
</dbReference>
<dbReference type="PROSITE" id="PS50206">
    <property type="entry name" value="RHODANESE_3"/>
    <property type="match status" value="2"/>
</dbReference>
<gene>
    <name evidence="5" type="ORF">L21SP2_0940</name>
</gene>
<dbReference type="OrthoDB" id="9770030at2"/>
<accession>V5WFD9</accession>
<dbReference type="InterPro" id="IPR051126">
    <property type="entry name" value="Thiosulfate_sulfurtransferase"/>
</dbReference>
<feature type="domain" description="Rhodanese" evidence="4">
    <location>
        <begin position="168"/>
        <end position="281"/>
    </location>
</feature>
<dbReference type="Gene3D" id="3.40.250.10">
    <property type="entry name" value="Rhodanese-like domain"/>
    <property type="match status" value="2"/>
</dbReference>
<dbReference type="InterPro" id="IPR001763">
    <property type="entry name" value="Rhodanese-like_dom"/>
</dbReference>
<name>V5WFD9_9SPIO</name>
<dbReference type="PANTHER" id="PTHR43855:SF1">
    <property type="entry name" value="THIOSULFATE SULFURTRANSFERASE"/>
    <property type="match status" value="1"/>
</dbReference>
<evidence type="ECO:0000256" key="1">
    <source>
        <dbReference type="ARBA" id="ARBA00022737"/>
    </source>
</evidence>
<dbReference type="InterPro" id="IPR001307">
    <property type="entry name" value="Thiosulphate_STrfase_CS"/>
</dbReference>
<dbReference type="STRING" id="1307761.L21SP2_0940"/>
<evidence type="ECO:0000256" key="3">
    <source>
        <dbReference type="SAM" id="MobiDB-lite"/>
    </source>
</evidence>
<dbReference type="RefSeq" id="WP_024267291.1">
    <property type="nucleotide sequence ID" value="NC_023035.1"/>
</dbReference>
<dbReference type="Proteomes" id="UP000018680">
    <property type="component" value="Chromosome"/>
</dbReference>
<dbReference type="GO" id="GO:0004792">
    <property type="term" value="F:thiosulfate-cyanide sulfurtransferase activity"/>
    <property type="evidence" value="ECO:0007669"/>
    <property type="project" value="InterPro"/>
</dbReference>
<evidence type="ECO:0000313" key="5">
    <source>
        <dbReference type="EMBL" id="AHC14360.1"/>
    </source>
</evidence>
<dbReference type="PROSITE" id="PS00683">
    <property type="entry name" value="RHODANESE_2"/>
    <property type="match status" value="1"/>
</dbReference>
<dbReference type="InterPro" id="IPR036873">
    <property type="entry name" value="Rhodanese-like_dom_sf"/>
</dbReference>
<feature type="compositionally biased region" description="Polar residues" evidence="3">
    <location>
        <begin position="122"/>
        <end position="137"/>
    </location>
</feature>
<sequence length="289" mass="31707">MEINKLLIHTDEARRLIREGAILPVDCRGKDQYSRGHIPGAACISVAGLQDPESPAGDLLPEEELIRTIRHAGIDSSRRLLLYDESGLVPSAKLFWILESLGRKNISLLDGGWPAWRQQNLPEETGNENVTNGSAASETEAANPDGLFTRSGENTATAELEDVLNVLNAGDTAIVDARSAGEYSGETVTAEKNGHIPGAVHIEWQEHLEDILTPRFKPKEDLRKLYESRGVTPGQNVIVYCRSGTRSSHSYFTLRYLGYSEVKNYAGSWLEWGNHPDTPVSSAVRSGSD</sequence>
<keyword evidence="2 5" id="KW-0808">Transferase</keyword>
<dbReference type="eggNOG" id="COG2897">
    <property type="taxonomic scope" value="Bacteria"/>
</dbReference>
<dbReference type="CDD" id="cd01449">
    <property type="entry name" value="TST_Repeat_2"/>
    <property type="match status" value="1"/>
</dbReference>
<protein>
    <recommendedName>
        <fullName evidence="2">Sulfurtransferase</fullName>
    </recommendedName>
</protein>
<dbReference type="PANTHER" id="PTHR43855">
    <property type="entry name" value="THIOSULFATE SULFURTRANSFERASE"/>
    <property type="match status" value="1"/>
</dbReference>
<dbReference type="PROSITE" id="PS00380">
    <property type="entry name" value="RHODANESE_1"/>
    <property type="match status" value="1"/>
</dbReference>
<reference evidence="5 6" key="1">
    <citation type="journal article" date="2015" name="Stand. Genomic Sci.">
        <title>Complete genome sequence and description of Salinispira pacifica gen. nov., sp. nov., a novel spirochaete isolated form a hypersaline microbial mat.</title>
        <authorList>
            <person name="Ben Hania W."/>
            <person name="Joseph M."/>
            <person name="Schumann P."/>
            <person name="Bunk B."/>
            <person name="Fiebig A."/>
            <person name="Sproer C."/>
            <person name="Klenk H.P."/>
            <person name="Fardeau M.L."/>
            <person name="Spring S."/>
        </authorList>
    </citation>
    <scope>NUCLEOTIDE SEQUENCE [LARGE SCALE GENOMIC DNA]</scope>
    <source>
        <strain evidence="5 6">L21-RPul-D2</strain>
    </source>
</reference>
<feature type="domain" description="Rhodanese" evidence="4">
    <location>
        <begin position="18"/>
        <end position="125"/>
    </location>
</feature>